<organism evidence="1 2">
    <name type="scientific">Pichia inconspicua</name>
    <dbReference type="NCBI Taxonomy" id="52247"/>
    <lineage>
        <taxon>Eukaryota</taxon>
        <taxon>Fungi</taxon>
        <taxon>Dikarya</taxon>
        <taxon>Ascomycota</taxon>
        <taxon>Saccharomycotina</taxon>
        <taxon>Pichiomycetes</taxon>
        <taxon>Pichiales</taxon>
        <taxon>Pichiaceae</taxon>
        <taxon>Pichia</taxon>
    </lineage>
</organism>
<sequence>MKRRIARMSYEINEVKPLTLSKDRHELIASVYDLKMYISHAKQWNNRRRVLFRQMSLLQQNLTQVIEYPKKLNTIDMYFEKNYELLQEIAKLASKKYNIEDFEYKIVEEQAALKKRNNYYRVVESICHYSRDWAVEPCREIEPLLQYIRKQCSDLNSSKTLAIVPGSGLGRIAHSLATETKFSSVHAVEYSWLMVLMNEFIYSKVSSEKVKIYPYLHTYSNHLSLMDQIRSVEIQHSIKLPQSLQIHHGDFTEFDILTHLKIKESPENLVLVTCFFLDTAENLIEYLQTINRISENFHGTVRWINVGPLKFGTAAKIEVSNEELKMLIQSMGWKFTDEQKPQLLGYLTDTLGLWQGYYNVTMWTAEKLK</sequence>
<dbReference type="GO" id="GO:0008757">
    <property type="term" value="F:S-adenosylmethionine-dependent methyltransferase activity"/>
    <property type="evidence" value="ECO:0007669"/>
    <property type="project" value="InterPro"/>
</dbReference>
<dbReference type="OrthoDB" id="978at2759"/>
<dbReference type="STRING" id="52247.A0A4T0WYY6"/>
<keyword evidence="2" id="KW-1185">Reference proteome</keyword>
<dbReference type="Proteomes" id="UP000307173">
    <property type="component" value="Unassembled WGS sequence"/>
</dbReference>
<accession>A0A4T0WYY6</accession>
<evidence type="ECO:0000313" key="2">
    <source>
        <dbReference type="Proteomes" id="UP000307173"/>
    </source>
</evidence>
<comment type="caution">
    <text evidence="1">The sequence shown here is derived from an EMBL/GenBank/DDBJ whole genome shotgun (WGS) entry which is preliminary data.</text>
</comment>
<name>A0A4T0WYY6_9ASCO</name>
<dbReference type="AlphaFoldDB" id="A0A4T0WYY6"/>
<gene>
    <name evidence="1" type="ORF">CANINC_003411</name>
</gene>
<evidence type="ECO:0000313" key="1">
    <source>
        <dbReference type="EMBL" id="TID21927.1"/>
    </source>
</evidence>
<dbReference type="PANTHER" id="PTHR12303">
    <property type="entry name" value="CARNOSINE N-METHYLTRANSFERASE"/>
    <property type="match status" value="1"/>
</dbReference>
<reference evidence="1 2" key="1">
    <citation type="journal article" date="2019" name="Front. Genet.">
        <title>Whole-Genome Sequencing of the Opportunistic Yeast Pathogen Candida inconspicua Uncovers Its Hybrid Origin.</title>
        <authorList>
            <person name="Mixao V."/>
            <person name="Hansen A.P."/>
            <person name="Saus E."/>
            <person name="Boekhout T."/>
            <person name="Lass-Florl C."/>
            <person name="Gabaldon T."/>
        </authorList>
    </citation>
    <scope>NUCLEOTIDE SEQUENCE [LARGE SCALE GENOMIC DNA]</scope>
    <source>
        <strain evidence="1 2">CBS 180</strain>
    </source>
</reference>
<dbReference type="InterPro" id="IPR012901">
    <property type="entry name" value="CARME"/>
</dbReference>
<protein>
    <submittedName>
        <fullName evidence="1">Uncharacterized protein</fullName>
    </submittedName>
</protein>
<dbReference type="SMART" id="SM01296">
    <property type="entry name" value="N2227"/>
    <property type="match status" value="1"/>
</dbReference>
<dbReference type="Pfam" id="PF07942">
    <property type="entry name" value="CARME"/>
    <property type="match status" value="1"/>
</dbReference>
<dbReference type="PANTHER" id="PTHR12303:SF11">
    <property type="entry name" value="AER338CP"/>
    <property type="match status" value="1"/>
</dbReference>
<proteinExistence type="predicted"/>
<dbReference type="EMBL" id="SELW01000551">
    <property type="protein sequence ID" value="TID21927.1"/>
    <property type="molecule type" value="Genomic_DNA"/>
</dbReference>